<keyword evidence="2" id="KW-1185">Reference proteome</keyword>
<protein>
    <submittedName>
        <fullName evidence="1">Uncharacterized protein</fullName>
    </submittedName>
</protein>
<dbReference type="Pfam" id="PF10934">
    <property type="entry name" value="Sheath_initiator"/>
    <property type="match status" value="1"/>
</dbReference>
<dbReference type="AlphaFoldDB" id="A0A840BVA2"/>
<proteinExistence type="predicted"/>
<accession>A0A840BVA2</accession>
<sequence length="117" mass="13577">MRYRKLDENGDYVFGRQQADFWRDVPEAPAQAVWTRLQMQYGEWFLDTTDGTPWKTRVLGKYTGSTRDPVIRARILGTEGVTEVVSYFSDLDRNTRKFFGQAEIDTIYGRTTVQGPI</sequence>
<gene>
    <name evidence="1" type="ORF">GGR16_002420</name>
</gene>
<organism evidence="1 2">
    <name type="scientific">Chelatococcus caeni</name>
    <dbReference type="NCBI Taxonomy" id="1348468"/>
    <lineage>
        <taxon>Bacteria</taxon>
        <taxon>Pseudomonadati</taxon>
        <taxon>Pseudomonadota</taxon>
        <taxon>Alphaproteobacteria</taxon>
        <taxon>Hyphomicrobiales</taxon>
        <taxon>Chelatococcaceae</taxon>
        <taxon>Chelatococcus</taxon>
    </lineage>
</organism>
<evidence type="ECO:0000313" key="1">
    <source>
        <dbReference type="EMBL" id="MBB4017391.1"/>
    </source>
</evidence>
<dbReference type="Proteomes" id="UP000577362">
    <property type="component" value="Unassembled WGS sequence"/>
</dbReference>
<name>A0A840BVA2_9HYPH</name>
<dbReference type="RefSeq" id="WP_183316745.1">
    <property type="nucleotide sequence ID" value="NZ_JACIEN010000002.1"/>
</dbReference>
<dbReference type="InterPro" id="IPR020288">
    <property type="entry name" value="Sheath_initiator"/>
</dbReference>
<evidence type="ECO:0000313" key="2">
    <source>
        <dbReference type="Proteomes" id="UP000577362"/>
    </source>
</evidence>
<comment type="caution">
    <text evidence="1">The sequence shown here is derived from an EMBL/GenBank/DDBJ whole genome shotgun (WGS) entry which is preliminary data.</text>
</comment>
<dbReference type="EMBL" id="JACIEN010000002">
    <property type="protein sequence ID" value="MBB4017391.1"/>
    <property type="molecule type" value="Genomic_DNA"/>
</dbReference>
<reference evidence="1 2" key="1">
    <citation type="submission" date="2020-08" db="EMBL/GenBank/DDBJ databases">
        <title>Genomic Encyclopedia of Type Strains, Phase IV (KMG-IV): sequencing the most valuable type-strain genomes for metagenomic binning, comparative biology and taxonomic classification.</title>
        <authorList>
            <person name="Goeker M."/>
        </authorList>
    </citation>
    <scope>NUCLEOTIDE SEQUENCE [LARGE SCALE GENOMIC DNA]</scope>
    <source>
        <strain evidence="1 2">DSM 103737</strain>
    </source>
</reference>